<evidence type="ECO:0000256" key="1">
    <source>
        <dbReference type="SAM" id="Coils"/>
    </source>
</evidence>
<organism evidence="2 3">
    <name type="scientific">Pseudomonas benzenivorans</name>
    <dbReference type="NCBI Taxonomy" id="556533"/>
    <lineage>
        <taxon>Bacteria</taxon>
        <taxon>Pseudomonadati</taxon>
        <taxon>Pseudomonadota</taxon>
        <taxon>Gammaproteobacteria</taxon>
        <taxon>Pseudomonadales</taxon>
        <taxon>Pseudomonadaceae</taxon>
        <taxon>Pseudomonas</taxon>
    </lineage>
</organism>
<evidence type="ECO:0000313" key="2">
    <source>
        <dbReference type="EMBL" id="UTW05940.1"/>
    </source>
</evidence>
<dbReference type="Proteomes" id="UP001059672">
    <property type="component" value="Chromosome"/>
</dbReference>
<gene>
    <name evidence="2" type="ORF">KDW96_12135</name>
</gene>
<evidence type="ECO:0000313" key="3">
    <source>
        <dbReference type="Proteomes" id="UP001059672"/>
    </source>
</evidence>
<accession>A0ABY5H107</accession>
<feature type="coiled-coil region" evidence="1">
    <location>
        <begin position="100"/>
        <end position="127"/>
    </location>
</feature>
<proteinExistence type="predicted"/>
<reference evidence="2" key="1">
    <citation type="submission" date="2021-04" db="EMBL/GenBank/DDBJ databases">
        <title>Oceanospirillales bacteria with DddD are important DMSP degraders in coastal seawater.</title>
        <authorList>
            <person name="Liu J."/>
        </authorList>
    </citation>
    <scope>NUCLEOTIDE SEQUENCE</scope>
    <source>
        <strain evidence="2">D13-4</strain>
    </source>
</reference>
<protein>
    <submittedName>
        <fullName evidence="2">Uncharacterized protein</fullName>
    </submittedName>
</protein>
<sequence>MSLPVLTYRCTSCSFMRLGSITWGRGYYLAGESRLPMSSAAGWCHSCDDLRAIEVLPSADAEVKLQDELADLQSRLRVMDTSPPPRKRWWQFKTPKDSARPFLESQLEAAKARLSDYQRLRQALAARNTHPRCLNCGAEDCLRFPPYEVDYFDTAAPPVRIGFSHPGCGGELTAACEGTRLAMNLTGQAYDLEGERLPEYSA</sequence>
<name>A0ABY5H107_9PSED</name>
<dbReference type="EMBL" id="CP073346">
    <property type="protein sequence ID" value="UTW05940.1"/>
    <property type="molecule type" value="Genomic_DNA"/>
</dbReference>
<keyword evidence="3" id="KW-1185">Reference proteome</keyword>
<keyword evidence="1" id="KW-0175">Coiled coil</keyword>
<dbReference type="RefSeq" id="WP_255836517.1">
    <property type="nucleotide sequence ID" value="NZ_CP073346.1"/>
</dbReference>